<dbReference type="Gene3D" id="3.40.50.2300">
    <property type="match status" value="2"/>
</dbReference>
<dbReference type="EMBL" id="JBHUME010000002">
    <property type="protein sequence ID" value="MFD2611192.1"/>
    <property type="molecule type" value="Genomic_DNA"/>
</dbReference>
<keyword evidence="2" id="KW-0805">Transcription regulation</keyword>
<dbReference type="PRINTS" id="PR00035">
    <property type="entry name" value="HTHGNTR"/>
</dbReference>
<sequence length="375" mass="41849">MNSTSAKPMYEIIYDDLKKNIEEGHYKSGEKVPTEKEVADQYRVSRITSKKAYDMLVAQGYIYRHPGRGSFVLDSYSAQPASEDNRNHPPRKQGAVLPTVIGYITPDYDDSYGPRLFYGLERKSAETGCFLTVRRSLGIREEEEEAIQFLMNSGVDGLVIWPSSNDTYNNQILKLVVEKFPLVLVDRPLKGLDAVSVCTDNAAAAVKATNYLLELGHEKIGFIAPPTAVTTVVDDRIQGYIQSHAENGIMVQKILELPDTTYFHTDSQKNVEAIRSYLSETNPTAVITAEYNIANMAAVAAESLGLQIPQDLSILCFDHPAFSSEQRRFTHMRQREEEMGKKAFETLLQLIQGNEALSSSYEADLVVGNTTAKRS</sequence>
<keyword evidence="1" id="KW-0678">Repressor</keyword>
<proteinExistence type="predicted"/>
<protein>
    <submittedName>
        <fullName evidence="6">GntR family transcriptional regulator</fullName>
    </submittedName>
</protein>
<dbReference type="PANTHER" id="PTHR30146">
    <property type="entry name" value="LACI-RELATED TRANSCRIPTIONAL REPRESSOR"/>
    <property type="match status" value="1"/>
</dbReference>
<dbReference type="Pfam" id="PF13377">
    <property type="entry name" value="Peripla_BP_3"/>
    <property type="match status" value="1"/>
</dbReference>
<dbReference type="SUPFAM" id="SSF46785">
    <property type="entry name" value="Winged helix' DNA-binding domain"/>
    <property type="match status" value="1"/>
</dbReference>
<dbReference type="PROSITE" id="PS50949">
    <property type="entry name" value="HTH_GNTR"/>
    <property type="match status" value="1"/>
</dbReference>
<keyword evidence="7" id="KW-1185">Reference proteome</keyword>
<evidence type="ECO:0000313" key="6">
    <source>
        <dbReference type="EMBL" id="MFD2611192.1"/>
    </source>
</evidence>
<dbReference type="Gene3D" id="1.10.10.10">
    <property type="entry name" value="Winged helix-like DNA-binding domain superfamily/Winged helix DNA-binding domain"/>
    <property type="match status" value="1"/>
</dbReference>
<organism evidence="6 7">
    <name type="scientific">Paenibacillus gansuensis</name>
    <dbReference type="NCBI Taxonomy" id="306542"/>
    <lineage>
        <taxon>Bacteria</taxon>
        <taxon>Bacillati</taxon>
        <taxon>Bacillota</taxon>
        <taxon>Bacilli</taxon>
        <taxon>Bacillales</taxon>
        <taxon>Paenibacillaceae</taxon>
        <taxon>Paenibacillus</taxon>
    </lineage>
</organism>
<dbReference type="Proteomes" id="UP001597541">
    <property type="component" value="Unassembled WGS sequence"/>
</dbReference>
<keyword evidence="4" id="KW-0804">Transcription</keyword>
<reference evidence="7" key="1">
    <citation type="journal article" date="2019" name="Int. J. Syst. Evol. Microbiol.">
        <title>The Global Catalogue of Microorganisms (GCM) 10K type strain sequencing project: providing services to taxonomists for standard genome sequencing and annotation.</title>
        <authorList>
            <consortium name="The Broad Institute Genomics Platform"/>
            <consortium name="The Broad Institute Genome Sequencing Center for Infectious Disease"/>
            <person name="Wu L."/>
            <person name="Ma J."/>
        </authorList>
    </citation>
    <scope>NUCLEOTIDE SEQUENCE [LARGE SCALE GENOMIC DNA]</scope>
    <source>
        <strain evidence="7">KCTC 3950</strain>
    </source>
</reference>
<dbReference type="InterPro" id="IPR000524">
    <property type="entry name" value="Tscrpt_reg_HTH_GntR"/>
</dbReference>
<evidence type="ECO:0000313" key="7">
    <source>
        <dbReference type="Proteomes" id="UP001597541"/>
    </source>
</evidence>
<name>A0ABW5P7A4_9BACL</name>
<dbReference type="CDD" id="cd06267">
    <property type="entry name" value="PBP1_LacI_sugar_binding-like"/>
    <property type="match status" value="1"/>
</dbReference>
<dbReference type="CDD" id="cd07377">
    <property type="entry name" value="WHTH_GntR"/>
    <property type="match status" value="1"/>
</dbReference>
<evidence type="ECO:0000256" key="3">
    <source>
        <dbReference type="ARBA" id="ARBA00023125"/>
    </source>
</evidence>
<keyword evidence="3" id="KW-0238">DNA-binding</keyword>
<gene>
    <name evidence="6" type="ORF">ACFSUF_01985</name>
</gene>
<dbReference type="PANTHER" id="PTHR30146:SF95">
    <property type="entry name" value="RIBOSE OPERON REPRESSOR"/>
    <property type="match status" value="1"/>
</dbReference>
<dbReference type="InterPro" id="IPR028082">
    <property type="entry name" value="Peripla_BP_I"/>
</dbReference>
<evidence type="ECO:0000256" key="1">
    <source>
        <dbReference type="ARBA" id="ARBA00022491"/>
    </source>
</evidence>
<dbReference type="SUPFAM" id="SSF53822">
    <property type="entry name" value="Periplasmic binding protein-like I"/>
    <property type="match status" value="1"/>
</dbReference>
<accession>A0ABW5P7A4</accession>
<evidence type="ECO:0000256" key="2">
    <source>
        <dbReference type="ARBA" id="ARBA00023015"/>
    </source>
</evidence>
<evidence type="ECO:0000259" key="5">
    <source>
        <dbReference type="PROSITE" id="PS50949"/>
    </source>
</evidence>
<dbReference type="SMART" id="SM00345">
    <property type="entry name" value="HTH_GNTR"/>
    <property type="match status" value="1"/>
</dbReference>
<dbReference type="RefSeq" id="WP_377599586.1">
    <property type="nucleotide sequence ID" value="NZ_JBHUME010000002.1"/>
</dbReference>
<dbReference type="InterPro" id="IPR036390">
    <property type="entry name" value="WH_DNA-bd_sf"/>
</dbReference>
<evidence type="ECO:0000256" key="4">
    <source>
        <dbReference type="ARBA" id="ARBA00023163"/>
    </source>
</evidence>
<feature type="domain" description="HTH gntR-type" evidence="5">
    <location>
        <begin position="7"/>
        <end position="75"/>
    </location>
</feature>
<dbReference type="InterPro" id="IPR036388">
    <property type="entry name" value="WH-like_DNA-bd_sf"/>
</dbReference>
<comment type="caution">
    <text evidence="6">The sequence shown here is derived from an EMBL/GenBank/DDBJ whole genome shotgun (WGS) entry which is preliminary data.</text>
</comment>
<dbReference type="Pfam" id="PF00392">
    <property type="entry name" value="GntR"/>
    <property type="match status" value="1"/>
</dbReference>
<dbReference type="InterPro" id="IPR046335">
    <property type="entry name" value="LacI/GalR-like_sensor"/>
</dbReference>